<dbReference type="InterPro" id="IPR008915">
    <property type="entry name" value="Peptidase_M50"/>
</dbReference>
<name>A0A174A1Z8_9FIRM</name>
<evidence type="ECO:0000256" key="7">
    <source>
        <dbReference type="ARBA" id="ARBA00022833"/>
    </source>
</evidence>
<dbReference type="EMBL" id="JAAITQ010000001">
    <property type="protein sequence ID" value="NSE14875.1"/>
    <property type="molecule type" value="Genomic_DNA"/>
</dbReference>
<dbReference type="NCBIfam" id="TIGR00054">
    <property type="entry name" value="RIP metalloprotease RseP"/>
    <property type="match status" value="1"/>
</dbReference>
<feature type="domain" description="PDZ" evidence="12">
    <location>
        <begin position="108"/>
        <end position="178"/>
    </location>
</feature>
<organism evidence="13 16">
    <name type="scientific">Fusicatenibacter saccharivorans</name>
    <dbReference type="NCBI Taxonomy" id="1150298"/>
    <lineage>
        <taxon>Bacteria</taxon>
        <taxon>Bacillati</taxon>
        <taxon>Bacillota</taxon>
        <taxon>Clostridia</taxon>
        <taxon>Lachnospirales</taxon>
        <taxon>Lachnospiraceae</taxon>
        <taxon>Fusicatenibacter</taxon>
    </lineage>
</organism>
<dbReference type="SUPFAM" id="SSF50156">
    <property type="entry name" value="PDZ domain-like"/>
    <property type="match status" value="2"/>
</dbReference>
<evidence type="ECO:0000259" key="12">
    <source>
        <dbReference type="SMART" id="SM00228"/>
    </source>
</evidence>
<evidence type="ECO:0000313" key="15">
    <source>
        <dbReference type="EMBL" id="NSE14875.1"/>
    </source>
</evidence>
<proteinExistence type="inferred from homology"/>
<dbReference type="EMBL" id="JAKNFS010000003">
    <property type="protein sequence ID" value="MCG4764469.1"/>
    <property type="molecule type" value="Genomic_DNA"/>
</dbReference>
<dbReference type="GO" id="GO:0046872">
    <property type="term" value="F:metal ion binding"/>
    <property type="evidence" value="ECO:0007669"/>
    <property type="project" value="UniProtKB-KW"/>
</dbReference>
<keyword evidence="7 11" id="KW-0862">Zinc</keyword>
<comment type="subcellular location">
    <subcellularLocation>
        <location evidence="2">Membrane</location>
        <topology evidence="2">Multi-pass membrane protein</topology>
    </subcellularLocation>
</comment>
<dbReference type="Pfam" id="PF02163">
    <property type="entry name" value="Peptidase_M50"/>
    <property type="match status" value="1"/>
</dbReference>
<feature type="domain" description="PDZ" evidence="12">
    <location>
        <begin position="194"/>
        <end position="265"/>
    </location>
</feature>
<keyword evidence="6 11" id="KW-0378">Hydrolase</keyword>
<feature type="transmembrane region" description="Helical" evidence="11">
    <location>
        <begin position="350"/>
        <end position="369"/>
    </location>
</feature>
<keyword evidence="5 11" id="KW-0812">Transmembrane</keyword>
<evidence type="ECO:0000256" key="4">
    <source>
        <dbReference type="ARBA" id="ARBA00022670"/>
    </source>
</evidence>
<dbReference type="SMART" id="SM00228">
    <property type="entry name" value="PDZ"/>
    <property type="match status" value="2"/>
</dbReference>
<dbReference type="Pfam" id="PF17820">
    <property type="entry name" value="PDZ_6"/>
    <property type="match status" value="1"/>
</dbReference>
<dbReference type="Proteomes" id="UP000095706">
    <property type="component" value="Unassembled WGS sequence"/>
</dbReference>
<dbReference type="CDD" id="cd06163">
    <property type="entry name" value="S2P-M50_PDZ_RseP-like"/>
    <property type="match status" value="1"/>
</dbReference>
<feature type="transmembrane region" description="Helical" evidence="11">
    <location>
        <begin position="5"/>
        <end position="26"/>
    </location>
</feature>
<dbReference type="Gene3D" id="2.30.42.10">
    <property type="match status" value="2"/>
</dbReference>
<keyword evidence="9 11" id="KW-0482">Metalloprotease</keyword>
<dbReference type="GO" id="GO:0016020">
    <property type="term" value="C:membrane"/>
    <property type="evidence" value="ECO:0007669"/>
    <property type="project" value="UniProtKB-SubCell"/>
</dbReference>
<evidence type="ECO:0000256" key="6">
    <source>
        <dbReference type="ARBA" id="ARBA00022801"/>
    </source>
</evidence>
<keyword evidence="17" id="KW-1185">Reference proteome</keyword>
<dbReference type="GO" id="GO:0004222">
    <property type="term" value="F:metalloendopeptidase activity"/>
    <property type="evidence" value="ECO:0007669"/>
    <property type="project" value="InterPro"/>
</dbReference>
<reference evidence="15" key="3">
    <citation type="submission" date="2020-02" db="EMBL/GenBank/DDBJ databases">
        <authorList>
            <person name="Littmann E."/>
            <person name="Sorbara M."/>
        </authorList>
    </citation>
    <scope>NUCLEOTIDE SEQUENCE</scope>
    <source>
        <strain evidence="15">MSK.14.54</strain>
    </source>
</reference>
<dbReference type="PANTHER" id="PTHR42837:SF2">
    <property type="entry name" value="MEMBRANE METALLOPROTEASE ARASP2, CHLOROPLASTIC-RELATED"/>
    <property type="match status" value="1"/>
</dbReference>
<dbReference type="InterPro" id="IPR001478">
    <property type="entry name" value="PDZ"/>
</dbReference>
<evidence type="ECO:0000256" key="11">
    <source>
        <dbReference type="RuleBase" id="RU362031"/>
    </source>
</evidence>
<reference evidence="15 17" key="2">
    <citation type="journal article" date="2020" name="Cell Host Microbe">
        <title>Functional and Genomic Variation between Human-Derived Isolates of Lachnospiraceae Reveals Inter- and Intra-Species Diversity.</title>
        <authorList>
            <person name="Sorbara M.T."/>
            <person name="Littmann E.R."/>
            <person name="Fontana E."/>
            <person name="Moody T.U."/>
            <person name="Kohout C.E."/>
            <person name="Gjonbalaj M."/>
            <person name="Eaton V."/>
            <person name="Seok R."/>
            <person name="Leiner I.M."/>
            <person name="Pamer E.G."/>
        </authorList>
    </citation>
    <scope>NUCLEOTIDE SEQUENCE [LARGE SCALE GENOMIC DNA]</scope>
    <source>
        <strain evidence="15 17">MSK.14.54</strain>
    </source>
</reference>
<dbReference type="GO" id="GO:0006508">
    <property type="term" value="P:proteolysis"/>
    <property type="evidence" value="ECO:0007669"/>
    <property type="project" value="UniProtKB-KW"/>
</dbReference>
<dbReference type="EMBL" id="CYYV01000003">
    <property type="protein sequence ID" value="CUN81830.1"/>
    <property type="molecule type" value="Genomic_DNA"/>
</dbReference>
<sequence>MIVKILIAVLIFGITVIIHELGHFLLAKANGITVTEFSIGFGPTVVKTEKGGTVYSLKLLPFGGACQMLGEDGEEEGEGTFNSKSVWARISVVAAGPVFNMILAFFCAIFVISYAGSSPARVTEVADGSPEAEAGLEAGDIITSYEGRHISIGKELNSVMTVQGVPTDEITLEVKKADGEKKTITYEPTVTTRYMMGFNYDDCDRGMEFTYVQQNMPLAAAGVVAGDLLVSINGAPITCVADFTAYQTEHPFDGSAVTLEYEHSGKTKEITVTPVENTYANVQFSYQLREKQSPIGVLKYSVLEIKYWVRTVIDSVSMLITGQYSVNDLSGPVGVVDAIGTAYDDVKSQGVLVTVMTMLNMVILLSSNLGVMNLLPLPALDGGRLVFLIIEAIRRKPIRRDLEGMVHFAGLVLLMALMVYVMIHDVQRIL</sequence>
<dbReference type="Proteomes" id="UP000768180">
    <property type="component" value="Unassembled WGS sequence"/>
</dbReference>
<evidence type="ECO:0000256" key="10">
    <source>
        <dbReference type="ARBA" id="ARBA00023136"/>
    </source>
</evidence>
<evidence type="ECO:0000313" key="16">
    <source>
        <dbReference type="Proteomes" id="UP000095706"/>
    </source>
</evidence>
<comment type="cofactor">
    <cofactor evidence="1 11">
        <name>Zn(2+)</name>
        <dbReference type="ChEBI" id="CHEBI:29105"/>
    </cofactor>
</comment>
<evidence type="ECO:0000313" key="17">
    <source>
        <dbReference type="Proteomes" id="UP000768180"/>
    </source>
</evidence>
<dbReference type="RefSeq" id="WP_055226469.1">
    <property type="nucleotide sequence ID" value="NZ_CYYV01000003.1"/>
</dbReference>
<evidence type="ECO:0000256" key="8">
    <source>
        <dbReference type="ARBA" id="ARBA00022989"/>
    </source>
</evidence>
<evidence type="ECO:0000313" key="13">
    <source>
        <dbReference type="EMBL" id="CUN81830.1"/>
    </source>
</evidence>
<evidence type="ECO:0000256" key="2">
    <source>
        <dbReference type="ARBA" id="ARBA00004141"/>
    </source>
</evidence>
<keyword evidence="8 11" id="KW-1133">Transmembrane helix</keyword>
<dbReference type="InterPro" id="IPR004387">
    <property type="entry name" value="Pept_M50_Zn"/>
</dbReference>
<reference evidence="13 16" key="1">
    <citation type="submission" date="2015-09" db="EMBL/GenBank/DDBJ databases">
        <authorList>
            <consortium name="Pathogen Informatics"/>
        </authorList>
    </citation>
    <scope>NUCLEOTIDE SEQUENCE [LARGE SCALE GENOMIC DNA]</scope>
    <source>
        <strain evidence="13 16">2789STDY5608849</strain>
    </source>
</reference>
<evidence type="ECO:0000256" key="1">
    <source>
        <dbReference type="ARBA" id="ARBA00001947"/>
    </source>
</evidence>
<dbReference type="PANTHER" id="PTHR42837">
    <property type="entry name" value="REGULATOR OF SIGMA-E PROTEASE RSEP"/>
    <property type="match status" value="1"/>
</dbReference>
<feature type="transmembrane region" description="Helical" evidence="11">
    <location>
        <begin position="405"/>
        <end position="423"/>
    </location>
</feature>
<keyword evidence="10 11" id="KW-0472">Membrane</keyword>
<comment type="similarity">
    <text evidence="3 11">Belongs to the peptidase M50B family.</text>
</comment>
<feature type="transmembrane region" description="Helical" evidence="11">
    <location>
        <begin position="86"/>
        <end position="112"/>
    </location>
</feature>
<evidence type="ECO:0000256" key="9">
    <source>
        <dbReference type="ARBA" id="ARBA00023049"/>
    </source>
</evidence>
<protein>
    <recommendedName>
        <fullName evidence="11">Zinc metalloprotease</fullName>
        <ecNumber evidence="11">3.4.24.-</ecNumber>
    </recommendedName>
</protein>
<keyword evidence="4 13" id="KW-0645">Protease</keyword>
<dbReference type="InterPro" id="IPR036034">
    <property type="entry name" value="PDZ_sf"/>
</dbReference>
<accession>A0A174A1Z8</accession>
<reference evidence="14" key="4">
    <citation type="submission" date="2022-01" db="EMBL/GenBank/DDBJ databases">
        <title>Collection of gut derived symbiotic bacterial strains cultured from healthy donors.</title>
        <authorList>
            <person name="Lin H."/>
            <person name="Kohout C."/>
            <person name="Waligurski E."/>
            <person name="Pamer E.G."/>
        </authorList>
    </citation>
    <scope>NUCLEOTIDE SEQUENCE</scope>
    <source>
        <strain evidence="14">DFI.5.49</strain>
    </source>
</reference>
<evidence type="ECO:0000256" key="3">
    <source>
        <dbReference type="ARBA" id="ARBA00007931"/>
    </source>
</evidence>
<dbReference type="InterPro" id="IPR041489">
    <property type="entry name" value="PDZ_6"/>
</dbReference>
<dbReference type="EC" id="3.4.24.-" evidence="11"/>
<keyword evidence="11" id="KW-0479">Metal-binding</keyword>
<dbReference type="AlphaFoldDB" id="A0A174A1Z8"/>
<evidence type="ECO:0000313" key="14">
    <source>
        <dbReference type="EMBL" id="MCG4764469.1"/>
    </source>
</evidence>
<evidence type="ECO:0000256" key="5">
    <source>
        <dbReference type="ARBA" id="ARBA00022692"/>
    </source>
</evidence>
<gene>
    <name evidence="13" type="primary">rseP</name>
    <name evidence="13" type="ORF">ERS852406_00743</name>
    <name evidence="15" type="ORF">G5B05_00210</name>
    <name evidence="14" type="ORF">L0N21_02875</name>
</gene>
<dbReference type="Proteomes" id="UP001199915">
    <property type="component" value="Unassembled WGS sequence"/>
</dbReference>